<dbReference type="SMART" id="SM00220">
    <property type="entry name" value="S_TKc"/>
    <property type="match status" value="1"/>
</dbReference>
<dbReference type="EnsemblPlants" id="LPERR12G08600.1">
    <property type="protein sequence ID" value="LPERR12G08600.1"/>
    <property type="gene ID" value="LPERR12G08600"/>
</dbReference>
<reference evidence="9" key="2">
    <citation type="submission" date="2013-12" db="EMBL/GenBank/DDBJ databases">
        <authorList>
            <person name="Yu Y."/>
            <person name="Lee S."/>
            <person name="de Baynast K."/>
            <person name="Wissotski M."/>
            <person name="Liu L."/>
            <person name="Talag J."/>
            <person name="Goicoechea J."/>
            <person name="Angelova A."/>
            <person name="Jetty R."/>
            <person name="Kudrna D."/>
            <person name="Golser W."/>
            <person name="Rivera L."/>
            <person name="Zhang J."/>
            <person name="Wing R."/>
        </authorList>
    </citation>
    <scope>NUCLEOTIDE SEQUENCE</scope>
</reference>
<dbReference type="InterPro" id="IPR050108">
    <property type="entry name" value="CDK"/>
</dbReference>
<dbReference type="InterPro" id="IPR008271">
    <property type="entry name" value="Ser/Thr_kinase_AS"/>
</dbReference>
<evidence type="ECO:0000256" key="4">
    <source>
        <dbReference type="ARBA" id="ARBA00022741"/>
    </source>
</evidence>
<feature type="domain" description="Protein kinase" evidence="7">
    <location>
        <begin position="4"/>
        <end position="301"/>
    </location>
</feature>
<keyword evidence="9" id="KW-1185">Reference proteome</keyword>
<dbReference type="eggNOG" id="KOG0663">
    <property type="taxonomic scope" value="Eukaryota"/>
</dbReference>
<dbReference type="Gene3D" id="1.10.510.10">
    <property type="entry name" value="Transferase(Phosphotransferase) domain 1"/>
    <property type="match status" value="1"/>
</dbReference>
<dbReference type="PROSITE" id="PS50011">
    <property type="entry name" value="PROTEIN_KINASE_DOM"/>
    <property type="match status" value="1"/>
</dbReference>
<protein>
    <recommendedName>
        <fullName evidence="2">[RNA-polymerase]-subunit kinase</fullName>
        <ecNumber evidence="2">2.7.11.23</ecNumber>
    </recommendedName>
</protein>
<dbReference type="GO" id="GO:0005634">
    <property type="term" value="C:nucleus"/>
    <property type="evidence" value="ECO:0007669"/>
    <property type="project" value="TreeGrafter"/>
</dbReference>
<name>A0A0D9XYV8_9ORYZ</name>
<evidence type="ECO:0000313" key="8">
    <source>
        <dbReference type="EnsemblPlants" id="LPERR12G08600.1"/>
    </source>
</evidence>
<dbReference type="AlphaFoldDB" id="A0A0D9XYV8"/>
<dbReference type="Proteomes" id="UP000032180">
    <property type="component" value="Chromosome 12"/>
</dbReference>
<dbReference type="PANTHER" id="PTHR24056:SF578">
    <property type="entry name" value="CYCLIN-DEPENDENT KINASE F-2-RELATED"/>
    <property type="match status" value="1"/>
</dbReference>
<reference evidence="8 9" key="1">
    <citation type="submission" date="2012-08" db="EMBL/GenBank/DDBJ databases">
        <title>Oryza genome evolution.</title>
        <authorList>
            <person name="Wing R.A."/>
        </authorList>
    </citation>
    <scope>NUCLEOTIDE SEQUENCE</scope>
</reference>
<dbReference type="FunFam" id="1.10.510.10:FF:000729">
    <property type="entry name" value="Putative cyclin-dependent kinase F-2"/>
    <property type="match status" value="1"/>
</dbReference>
<evidence type="ECO:0000313" key="9">
    <source>
        <dbReference type="Proteomes" id="UP000032180"/>
    </source>
</evidence>
<dbReference type="EC" id="2.7.11.23" evidence="2"/>
<evidence type="ECO:0000256" key="5">
    <source>
        <dbReference type="ARBA" id="ARBA00022840"/>
    </source>
</evidence>
<evidence type="ECO:0000256" key="1">
    <source>
        <dbReference type="ARBA" id="ARBA00006485"/>
    </source>
</evidence>
<evidence type="ECO:0000256" key="3">
    <source>
        <dbReference type="ARBA" id="ARBA00022553"/>
    </source>
</evidence>
<evidence type="ECO:0000259" key="7">
    <source>
        <dbReference type="PROSITE" id="PS50011"/>
    </source>
</evidence>
<sequence>MDRYECLAKIGEGAAGVVHMARDRITGETVAVKRLRGGIIGGDAEEEENAWLREARCLDACRGHPHIVELRAAHGESRGGCRYVVMEYVDGPSLGRVLREGKKKQRPFFAEAEARRLMRQLLDGVAAMHAAGVMHRDIKPDNVVVGPRGGLKICDFGMSRDVDSGGAYTSPVVTLWYRAPELILGSREYDEGVDTWALGCIMAELLAGAPLFPGRTEMDQLNRVFDTVGAGGVEEMRSWPGFARLPRAESAICHRARPPGGRLREMFPELSAAGLDVLTGLLACRPDRRLAAADALRCAWFTEADAVPAGCGGAHGGFTPYVSGIADAIVV</sequence>
<dbReference type="GO" id="GO:0005524">
    <property type="term" value="F:ATP binding"/>
    <property type="evidence" value="ECO:0007669"/>
    <property type="project" value="UniProtKB-KW"/>
</dbReference>
<dbReference type="PANTHER" id="PTHR24056">
    <property type="entry name" value="CELL DIVISION PROTEIN KINASE"/>
    <property type="match status" value="1"/>
</dbReference>
<reference evidence="8" key="3">
    <citation type="submission" date="2015-04" db="UniProtKB">
        <authorList>
            <consortium name="EnsemblPlants"/>
        </authorList>
    </citation>
    <scope>IDENTIFICATION</scope>
</reference>
<keyword evidence="5" id="KW-0067">ATP-binding</keyword>
<dbReference type="InterPro" id="IPR000719">
    <property type="entry name" value="Prot_kinase_dom"/>
</dbReference>
<dbReference type="SUPFAM" id="SSF56112">
    <property type="entry name" value="Protein kinase-like (PK-like)"/>
    <property type="match status" value="1"/>
</dbReference>
<dbReference type="Gramene" id="LPERR12G08600.1">
    <property type="protein sequence ID" value="LPERR12G08600.1"/>
    <property type="gene ID" value="LPERR12G08600"/>
</dbReference>
<dbReference type="Gene3D" id="3.30.200.20">
    <property type="entry name" value="Phosphorylase Kinase, domain 1"/>
    <property type="match status" value="1"/>
</dbReference>
<proteinExistence type="inferred from homology"/>
<dbReference type="STRING" id="77586.A0A0D9XYV8"/>
<dbReference type="HOGENOM" id="CLU_000288_181_1_1"/>
<keyword evidence="4" id="KW-0547">Nucleotide-binding</keyword>
<dbReference type="Pfam" id="PF00069">
    <property type="entry name" value="Pkinase"/>
    <property type="match status" value="1"/>
</dbReference>
<evidence type="ECO:0000256" key="2">
    <source>
        <dbReference type="ARBA" id="ARBA00012409"/>
    </source>
</evidence>
<comment type="catalytic activity">
    <reaction evidence="6">
        <text>[DNA-directed RNA polymerase] + ATP = phospho-[DNA-directed RNA polymerase] + ADP + H(+)</text>
        <dbReference type="Rhea" id="RHEA:10216"/>
        <dbReference type="Rhea" id="RHEA-COMP:11321"/>
        <dbReference type="Rhea" id="RHEA-COMP:11322"/>
        <dbReference type="ChEBI" id="CHEBI:15378"/>
        <dbReference type="ChEBI" id="CHEBI:30616"/>
        <dbReference type="ChEBI" id="CHEBI:43176"/>
        <dbReference type="ChEBI" id="CHEBI:68546"/>
        <dbReference type="ChEBI" id="CHEBI:456216"/>
        <dbReference type="EC" id="2.7.11.23"/>
    </reaction>
</comment>
<dbReference type="GO" id="GO:0008353">
    <property type="term" value="F:RNA polymerase II CTD heptapeptide repeat kinase activity"/>
    <property type="evidence" value="ECO:0007669"/>
    <property type="project" value="UniProtKB-EC"/>
</dbReference>
<keyword evidence="3" id="KW-0597">Phosphoprotein</keyword>
<dbReference type="FunFam" id="3.30.200.20:FF:000888">
    <property type="entry name" value="Putative cyclin-dependent kinase F-2"/>
    <property type="match status" value="1"/>
</dbReference>
<comment type="similarity">
    <text evidence="1">Belongs to the protein kinase superfamily. CMGC Ser/Thr protein kinase family. CDC2/CDKX subfamily.</text>
</comment>
<dbReference type="PROSITE" id="PS00108">
    <property type="entry name" value="PROTEIN_KINASE_ST"/>
    <property type="match status" value="1"/>
</dbReference>
<organism evidence="8 9">
    <name type="scientific">Leersia perrieri</name>
    <dbReference type="NCBI Taxonomy" id="77586"/>
    <lineage>
        <taxon>Eukaryota</taxon>
        <taxon>Viridiplantae</taxon>
        <taxon>Streptophyta</taxon>
        <taxon>Embryophyta</taxon>
        <taxon>Tracheophyta</taxon>
        <taxon>Spermatophyta</taxon>
        <taxon>Magnoliopsida</taxon>
        <taxon>Liliopsida</taxon>
        <taxon>Poales</taxon>
        <taxon>Poaceae</taxon>
        <taxon>BOP clade</taxon>
        <taxon>Oryzoideae</taxon>
        <taxon>Oryzeae</taxon>
        <taxon>Oryzinae</taxon>
        <taxon>Leersia</taxon>
    </lineage>
</organism>
<evidence type="ECO:0000256" key="6">
    <source>
        <dbReference type="ARBA" id="ARBA00049280"/>
    </source>
</evidence>
<dbReference type="InterPro" id="IPR011009">
    <property type="entry name" value="Kinase-like_dom_sf"/>
</dbReference>
<accession>A0A0D9XYV8</accession>
<dbReference type="GO" id="GO:0007346">
    <property type="term" value="P:regulation of mitotic cell cycle"/>
    <property type="evidence" value="ECO:0007669"/>
    <property type="project" value="TreeGrafter"/>
</dbReference>